<keyword evidence="1" id="KW-0472">Membrane</keyword>
<evidence type="ECO:0000256" key="1">
    <source>
        <dbReference type="SAM" id="Phobius"/>
    </source>
</evidence>
<evidence type="ECO:0000313" key="3">
    <source>
        <dbReference type="Proteomes" id="UP000887116"/>
    </source>
</evidence>
<comment type="caution">
    <text evidence="2">The sequence shown here is derived from an EMBL/GenBank/DDBJ whole genome shotgun (WGS) entry which is preliminary data.</text>
</comment>
<proteinExistence type="predicted"/>
<dbReference type="AlphaFoldDB" id="A0A8X6F7M3"/>
<reference evidence="2" key="1">
    <citation type="submission" date="2020-07" db="EMBL/GenBank/DDBJ databases">
        <title>Multicomponent nature underlies the extraordinary mechanical properties of spider dragline silk.</title>
        <authorList>
            <person name="Kono N."/>
            <person name="Nakamura H."/>
            <person name="Mori M."/>
            <person name="Yoshida Y."/>
            <person name="Ohtoshi R."/>
            <person name="Malay A.D."/>
            <person name="Moran D.A.P."/>
            <person name="Tomita M."/>
            <person name="Numata K."/>
            <person name="Arakawa K."/>
        </authorList>
    </citation>
    <scope>NUCLEOTIDE SEQUENCE</scope>
</reference>
<gene>
    <name evidence="2" type="ORF">TNCT_305391</name>
</gene>
<dbReference type="Proteomes" id="UP000887116">
    <property type="component" value="Unassembled WGS sequence"/>
</dbReference>
<sequence length="110" mass="12819">MRIFLTDAKFTARSGAGNNENVCENKTEAVLEYHVLVELLSADSQMQKDIRYSSRDPLNIRFSKRMVLPDFNASPPDMSMPILFRCGYPLHFGLFYYVFHFFLLLIFARL</sequence>
<organism evidence="2 3">
    <name type="scientific">Trichonephila clavata</name>
    <name type="common">Joro spider</name>
    <name type="synonym">Nephila clavata</name>
    <dbReference type="NCBI Taxonomy" id="2740835"/>
    <lineage>
        <taxon>Eukaryota</taxon>
        <taxon>Metazoa</taxon>
        <taxon>Ecdysozoa</taxon>
        <taxon>Arthropoda</taxon>
        <taxon>Chelicerata</taxon>
        <taxon>Arachnida</taxon>
        <taxon>Araneae</taxon>
        <taxon>Araneomorphae</taxon>
        <taxon>Entelegynae</taxon>
        <taxon>Araneoidea</taxon>
        <taxon>Nephilidae</taxon>
        <taxon>Trichonephila</taxon>
    </lineage>
</organism>
<protein>
    <submittedName>
        <fullName evidence="2">Uncharacterized protein</fullName>
    </submittedName>
</protein>
<keyword evidence="1" id="KW-1133">Transmembrane helix</keyword>
<feature type="transmembrane region" description="Helical" evidence="1">
    <location>
        <begin position="88"/>
        <end position="108"/>
    </location>
</feature>
<keyword evidence="3" id="KW-1185">Reference proteome</keyword>
<dbReference type="EMBL" id="BMAO01021255">
    <property type="protein sequence ID" value="GFQ73118.1"/>
    <property type="molecule type" value="Genomic_DNA"/>
</dbReference>
<keyword evidence="1" id="KW-0812">Transmembrane</keyword>
<accession>A0A8X6F7M3</accession>
<evidence type="ECO:0000313" key="2">
    <source>
        <dbReference type="EMBL" id="GFQ73118.1"/>
    </source>
</evidence>
<name>A0A8X6F7M3_TRICU</name>